<reference evidence="2" key="1">
    <citation type="submission" date="2021-02" db="EMBL/GenBank/DDBJ databases">
        <authorList>
            <person name="Nowell W R."/>
        </authorList>
    </citation>
    <scope>NUCLEOTIDE SEQUENCE</scope>
</reference>
<feature type="compositionally biased region" description="Polar residues" evidence="1">
    <location>
        <begin position="29"/>
        <end position="38"/>
    </location>
</feature>
<evidence type="ECO:0000256" key="1">
    <source>
        <dbReference type="SAM" id="MobiDB-lite"/>
    </source>
</evidence>
<keyword evidence="4" id="KW-1185">Reference proteome</keyword>
<evidence type="ECO:0000313" key="4">
    <source>
        <dbReference type="Proteomes" id="UP000663828"/>
    </source>
</evidence>
<dbReference type="EMBL" id="CAJNOR010003619">
    <property type="protein sequence ID" value="CAF1431424.1"/>
    <property type="molecule type" value="Genomic_DNA"/>
</dbReference>
<accession>A0A815MA49</accession>
<organism evidence="2 5">
    <name type="scientific">Adineta ricciae</name>
    <name type="common">Rotifer</name>
    <dbReference type="NCBI Taxonomy" id="249248"/>
    <lineage>
        <taxon>Eukaryota</taxon>
        <taxon>Metazoa</taxon>
        <taxon>Spiralia</taxon>
        <taxon>Gnathifera</taxon>
        <taxon>Rotifera</taxon>
        <taxon>Eurotatoria</taxon>
        <taxon>Bdelloidea</taxon>
        <taxon>Adinetida</taxon>
        <taxon>Adinetidae</taxon>
        <taxon>Adineta</taxon>
    </lineage>
</organism>
<dbReference type="OrthoDB" id="10058769at2759"/>
<gene>
    <name evidence="2" type="ORF">EDS130_LOCUS37041</name>
    <name evidence="3" type="ORF">XAT740_LOCUS35796</name>
</gene>
<evidence type="ECO:0000313" key="3">
    <source>
        <dbReference type="EMBL" id="CAF1431424.1"/>
    </source>
</evidence>
<dbReference type="EMBL" id="CAJNOJ010000357">
    <property type="protein sequence ID" value="CAF1415290.1"/>
    <property type="molecule type" value="Genomic_DNA"/>
</dbReference>
<dbReference type="AlphaFoldDB" id="A0A815MA49"/>
<dbReference type="Proteomes" id="UP000663828">
    <property type="component" value="Unassembled WGS sequence"/>
</dbReference>
<comment type="caution">
    <text evidence="2">The sequence shown here is derived from an EMBL/GenBank/DDBJ whole genome shotgun (WGS) entry which is preliminary data.</text>
</comment>
<evidence type="ECO:0000313" key="2">
    <source>
        <dbReference type="EMBL" id="CAF1415290.1"/>
    </source>
</evidence>
<protein>
    <submittedName>
        <fullName evidence="2">Uncharacterized protein</fullName>
    </submittedName>
</protein>
<proteinExistence type="predicted"/>
<feature type="region of interest" description="Disordered" evidence="1">
    <location>
        <begin position="1"/>
        <end position="38"/>
    </location>
</feature>
<sequence>MSQRMPYQYYQNEPHPSRPGSAQAAHVQHATNGSNYASRTTTIIDEQIRNRLPTLVLKLEQRAAHNRNSGKMQSYHKHPKLADLSDRELDEYLAYNLHEFKRDLMNNIDSFHKTLLSAKPNPAKQRDDPEGYRIHLEKYQEFLQIANQIMKNMQDSFNDILTRYREHVDNLWSAICQGQDVRQVQHHFQQYMQQNMARYWQPVFDRADRLIAEIDLNFHQYSAHPVHVIKITH</sequence>
<name>A0A815MA49_ADIRI</name>
<feature type="compositionally biased region" description="Polar residues" evidence="1">
    <location>
        <begin position="1"/>
        <end position="11"/>
    </location>
</feature>
<evidence type="ECO:0000313" key="5">
    <source>
        <dbReference type="Proteomes" id="UP000663852"/>
    </source>
</evidence>
<dbReference type="Proteomes" id="UP000663852">
    <property type="component" value="Unassembled WGS sequence"/>
</dbReference>